<dbReference type="EMBL" id="SDEE01000278">
    <property type="protein sequence ID" value="RXW18261.1"/>
    <property type="molecule type" value="Genomic_DNA"/>
</dbReference>
<keyword evidence="2" id="KW-1185">Reference proteome</keyword>
<gene>
    <name evidence="1" type="ORF">EST38_g7594</name>
</gene>
<evidence type="ECO:0000313" key="2">
    <source>
        <dbReference type="Proteomes" id="UP000290288"/>
    </source>
</evidence>
<reference evidence="1 2" key="1">
    <citation type="submission" date="2019-01" db="EMBL/GenBank/DDBJ databases">
        <title>Draft genome sequence of Psathyrella aberdarensis IHI B618.</title>
        <authorList>
            <person name="Buettner E."/>
            <person name="Kellner H."/>
        </authorList>
    </citation>
    <scope>NUCLEOTIDE SEQUENCE [LARGE SCALE GENOMIC DNA]</scope>
    <source>
        <strain evidence="1 2">IHI B618</strain>
    </source>
</reference>
<proteinExistence type="predicted"/>
<dbReference type="AlphaFoldDB" id="A0A4Q2DGP7"/>
<accession>A0A4Q2DGP7</accession>
<sequence length="251" mass="27562">MGDSSKYTTWSQNIPPVKLRTEAALQHAPSIRRPAHFEDPPQAQASSSNAATLVTGRVIAGDPAVANVLSAKERTVGSAQIPGASTHPLYEQYKRTAYNAKINLHEIQARDYRLGLLLLAIQELADERSCHVKLQEQLLADAGVILQQMELLGLSSNEERLQAVHKAIDDHVGQRQSAGPQLAGASFAVPLGATYQEKYTSDGRVVVDIPLANKARENMSVEEIQRLGRMFVEAPVVSLHNYLKQFTAHRR</sequence>
<dbReference type="Proteomes" id="UP000290288">
    <property type="component" value="Unassembled WGS sequence"/>
</dbReference>
<name>A0A4Q2DGP7_9AGAR</name>
<comment type="caution">
    <text evidence="1">The sequence shown here is derived from an EMBL/GenBank/DDBJ whole genome shotgun (WGS) entry which is preliminary data.</text>
</comment>
<dbReference type="OrthoDB" id="10305683at2759"/>
<protein>
    <submittedName>
        <fullName evidence="1">Uncharacterized protein</fullName>
    </submittedName>
</protein>
<organism evidence="1 2">
    <name type="scientific">Candolleomyces aberdarensis</name>
    <dbReference type="NCBI Taxonomy" id="2316362"/>
    <lineage>
        <taxon>Eukaryota</taxon>
        <taxon>Fungi</taxon>
        <taxon>Dikarya</taxon>
        <taxon>Basidiomycota</taxon>
        <taxon>Agaricomycotina</taxon>
        <taxon>Agaricomycetes</taxon>
        <taxon>Agaricomycetidae</taxon>
        <taxon>Agaricales</taxon>
        <taxon>Agaricineae</taxon>
        <taxon>Psathyrellaceae</taxon>
        <taxon>Candolleomyces</taxon>
    </lineage>
</organism>
<evidence type="ECO:0000313" key="1">
    <source>
        <dbReference type="EMBL" id="RXW18261.1"/>
    </source>
</evidence>